<feature type="domain" description="C2H2-type" evidence="4">
    <location>
        <begin position="595"/>
        <end position="622"/>
    </location>
</feature>
<evidence type="ECO:0000256" key="2">
    <source>
        <dbReference type="SAM" id="Coils"/>
    </source>
</evidence>
<dbReference type="SUPFAM" id="SSF52540">
    <property type="entry name" value="P-loop containing nucleoside triphosphate hydrolases"/>
    <property type="match status" value="1"/>
</dbReference>
<feature type="domain" description="C2H2-type" evidence="4">
    <location>
        <begin position="499"/>
        <end position="526"/>
    </location>
</feature>
<dbReference type="Proteomes" id="UP001158576">
    <property type="component" value="Chromosome XSR"/>
</dbReference>
<keyword evidence="1" id="KW-0862">Zinc</keyword>
<organism evidence="5 6">
    <name type="scientific">Oikopleura dioica</name>
    <name type="common">Tunicate</name>
    <dbReference type="NCBI Taxonomy" id="34765"/>
    <lineage>
        <taxon>Eukaryota</taxon>
        <taxon>Metazoa</taxon>
        <taxon>Chordata</taxon>
        <taxon>Tunicata</taxon>
        <taxon>Appendicularia</taxon>
        <taxon>Copelata</taxon>
        <taxon>Oikopleuridae</taxon>
        <taxon>Oikopleura</taxon>
    </lineage>
</organism>
<dbReference type="InterPro" id="IPR036236">
    <property type="entry name" value="Znf_C2H2_sf"/>
</dbReference>
<dbReference type="PROSITE" id="PS00028">
    <property type="entry name" value="ZINC_FINGER_C2H2_1"/>
    <property type="match status" value="4"/>
</dbReference>
<dbReference type="PANTHER" id="PTHR36978:SF4">
    <property type="entry name" value="P-LOOP CONTAINING NUCLEOSIDE TRIPHOSPHATE HYDROLASE PROTEIN"/>
    <property type="match status" value="1"/>
</dbReference>
<dbReference type="Pfam" id="PF17784">
    <property type="entry name" value="Sulfotransfer_4"/>
    <property type="match status" value="1"/>
</dbReference>
<name>A0ABN7SRP3_OIKDI</name>
<feature type="compositionally biased region" description="Basic residues" evidence="3">
    <location>
        <begin position="217"/>
        <end position="234"/>
    </location>
</feature>
<dbReference type="EMBL" id="OU015569">
    <property type="protein sequence ID" value="CAG5100043.1"/>
    <property type="molecule type" value="Genomic_DNA"/>
</dbReference>
<proteinExistence type="predicted"/>
<dbReference type="PANTHER" id="PTHR36978">
    <property type="entry name" value="P-LOOP CONTAINING NUCLEOTIDE TRIPHOSPHATE HYDROLASE"/>
    <property type="match status" value="1"/>
</dbReference>
<dbReference type="InterPro" id="IPR040632">
    <property type="entry name" value="Sulfotransfer_4"/>
</dbReference>
<feature type="coiled-coil region" evidence="2">
    <location>
        <begin position="276"/>
        <end position="311"/>
    </location>
</feature>
<dbReference type="PROSITE" id="PS50157">
    <property type="entry name" value="ZINC_FINGER_C2H2_2"/>
    <property type="match status" value="4"/>
</dbReference>
<evidence type="ECO:0000256" key="1">
    <source>
        <dbReference type="PROSITE-ProRule" id="PRU00042"/>
    </source>
</evidence>
<dbReference type="InterPro" id="IPR013087">
    <property type="entry name" value="Znf_C2H2_type"/>
</dbReference>
<dbReference type="Gene3D" id="3.40.50.300">
    <property type="entry name" value="P-loop containing nucleotide triphosphate hydrolases"/>
    <property type="match status" value="1"/>
</dbReference>
<evidence type="ECO:0000313" key="6">
    <source>
        <dbReference type="Proteomes" id="UP001158576"/>
    </source>
</evidence>
<dbReference type="Gene3D" id="3.30.160.60">
    <property type="entry name" value="Classic Zinc Finger"/>
    <property type="match status" value="3"/>
</dbReference>
<keyword evidence="6" id="KW-1185">Reference proteome</keyword>
<dbReference type="InterPro" id="IPR027417">
    <property type="entry name" value="P-loop_NTPase"/>
</dbReference>
<evidence type="ECO:0000256" key="3">
    <source>
        <dbReference type="SAM" id="MobiDB-lite"/>
    </source>
</evidence>
<feature type="region of interest" description="Disordered" evidence="3">
    <location>
        <begin position="620"/>
        <end position="653"/>
    </location>
</feature>
<keyword evidence="2" id="KW-0175">Coiled coil</keyword>
<accession>A0ABN7SRP3</accession>
<feature type="region of interest" description="Disordered" evidence="3">
    <location>
        <begin position="203"/>
        <end position="234"/>
    </location>
</feature>
<dbReference type="SUPFAM" id="SSF57667">
    <property type="entry name" value="beta-beta-alpha zinc fingers"/>
    <property type="match status" value="2"/>
</dbReference>
<protein>
    <submittedName>
        <fullName evidence="5">Oidioi.mRNA.OKI2018_I69.XSR.g16814.t2.cds</fullName>
    </submittedName>
</protein>
<evidence type="ECO:0000313" key="5">
    <source>
        <dbReference type="EMBL" id="CAG5100043.1"/>
    </source>
</evidence>
<dbReference type="SMART" id="SM00355">
    <property type="entry name" value="ZnF_C2H2"/>
    <property type="match status" value="7"/>
</dbReference>
<feature type="domain" description="C2H2-type" evidence="4">
    <location>
        <begin position="538"/>
        <end position="566"/>
    </location>
</feature>
<gene>
    <name evidence="5" type="ORF">OKIOD_LOCUS8372</name>
</gene>
<reference evidence="5 6" key="1">
    <citation type="submission" date="2021-04" db="EMBL/GenBank/DDBJ databases">
        <authorList>
            <person name="Bliznina A."/>
        </authorList>
    </citation>
    <scope>NUCLEOTIDE SEQUENCE [LARGE SCALE GENOMIC DNA]</scope>
</reference>
<feature type="compositionally biased region" description="Basic and acidic residues" evidence="3">
    <location>
        <begin position="637"/>
        <end position="648"/>
    </location>
</feature>
<keyword evidence="1" id="KW-0863">Zinc-finger</keyword>
<evidence type="ECO:0000259" key="4">
    <source>
        <dbReference type="PROSITE" id="PS50157"/>
    </source>
</evidence>
<dbReference type="Pfam" id="PF00096">
    <property type="entry name" value="zf-C2H2"/>
    <property type="match status" value="2"/>
</dbReference>
<keyword evidence="1" id="KW-0479">Metal-binding</keyword>
<feature type="domain" description="C2H2-type" evidence="4">
    <location>
        <begin position="566"/>
        <end position="594"/>
    </location>
</feature>
<sequence>MDTFCRKSKSERHASREKEWRVVEYDVGAGVQRSLEFCFEEESNDVGDQVIYKTRAGRQIVAMLVASSKMGMTPMDVFNEVLVEDHDILAFLKEYSVTEDVGHSVTTWSRIQGIREKAYLLFAKLTKMNVFKPLGKCDVSSCDPSEEEVTGFSTESESIPGHRSEPIKVVVVTLKEEPADIEEINFEHENEYSSFVVNNFSGDESEDETYLDENQRPRLRKRRKDGSAKVSKKMKTPVIRNAPSLNSLVKPVSAVDEAVGLDYTDGNEVTYINTPMIDEDNEMELIQKQYEKAEKKRKKSLEKEAKEASEQRMRLPQIKNMTAKLKTELLEKIATSCGKCGNSEPLLDIPQKDYDVLFREHMMQVHGEKDVTALQSEYDAEMLLKYKNAKTKVVDGKTRYICTKCPEPLLSFEAYRDHAQWHAEIVEREKNFSAKEQTYPCSEENCHSIFTSFLGVWNHMKVVHPRFVFPCRVCDQVSRTQFGRQQHWHKYHYDEGTINVCETCGESFTSQFALYHHTKQHRAKKKKEEDEENGIGNLACEFCGKVYTRKMSLRKHIETVHGEPKYKCPLCPAKFHHRKNIQPHLCREHGAPRKFACELCGQQFIHGTHYKRHMKLHEENPGKVRTPRANRSANGVNRKDQLKKDGQSRQKLPTYEPEPISIATFGNFIEMKIIGAGLCRTGTMSTRKFLDDNGFGPCYHMQECILHGHRSIWESVFESQDYQPVDHLLESYNSGLDLPFIALFEETMEKHPDAKVILGVRDNPQVWVKSWRATVAKICELPFWTNICLMSEKPISDMAQCNMQRFHNYFWKVVIEKGNSISEKKVEVRPTWEMTDEQMEQVYLNWNEYVIRTVPKEKLLIYNIKEGVAPLENFLGLSLPENYTMPFVNDTKQFEQLTIAVKAYSTIQIMGYSLFAASLVTKSRGHLTGALTLIIGSLGVHRIVQKAKLSDPVNPFSFKDLLPKF</sequence>